<comment type="pathway">
    <text evidence="1 7">Cofactor biosynthesis; riboflavin biosynthesis; riboflavin from 2-hydroxy-3-oxobutyl phosphate and 5-amino-6-(D-ribitylamino)uracil: step 1/2.</text>
</comment>
<keyword evidence="5 7" id="KW-0808">Transferase</keyword>
<proteinExistence type="inferred from homology"/>
<evidence type="ECO:0000256" key="1">
    <source>
        <dbReference type="ARBA" id="ARBA00004917"/>
    </source>
</evidence>
<keyword evidence="9" id="KW-1185">Reference proteome</keyword>
<evidence type="ECO:0000313" key="8">
    <source>
        <dbReference type="EMBL" id="ONG50468.1"/>
    </source>
</evidence>
<feature type="binding site" evidence="7">
    <location>
        <position position="122"/>
    </location>
    <ligand>
        <name>5-amino-6-(D-ribitylamino)uracil</name>
        <dbReference type="ChEBI" id="CHEBI:15934"/>
    </ligand>
</feature>
<evidence type="ECO:0000313" key="9">
    <source>
        <dbReference type="Proteomes" id="UP000188879"/>
    </source>
</evidence>
<dbReference type="CDD" id="cd09209">
    <property type="entry name" value="Lumazine_synthase-I"/>
    <property type="match status" value="1"/>
</dbReference>
<evidence type="ECO:0000256" key="4">
    <source>
        <dbReference type="ARBA" id="ARBA00022619"/>
    </source>
</evidence>
<dbReference type="GO" id="GO:0000906">
    <property type="term" value="F:6,7-dimethyl-8-ribityllumazine synthase activity"/>
    <property type="evidence" value="ECO:0007669"/>
    <property type="project" value="UniProtKB-UniRule"/>
</dbReference>
<dbReference type="Gene3D" id="3.40.50.960">
    <property type="entry name" value="Lumazine/riboflavin synthase"/>
    <property type="match status" value="1"/>
</dbReference>
<feature type="binding site" evidence="7">
    <location>
        <begin position="94"/>
        <end position="95"/>
    </location>
    <ligand>
        <name>(2S)-2-hydroxy-3-oxobutyl phosphate</name>
        <dbReference type="ChEBI" id="CHEBI:58830"/>
    </ligand>
</feature>
<dbReference type="EMBL" id="MLCO01000188">
    <property type="protein sequence ID" value="ONG50468.1"/>
    <property type="molecule type" value="Genomic_DNA"/>
</dbReference>
<dbReference type="InterPro" id="IPR034964">
    <property type="entry name" value="LS"/>
</dbReference>
<dbReference type="UniPathway" id="UPA00275">
    <property type="reaction ID" value="UER00404"/>
</dbReference>
<dbReference type="InterPro" id="IPR036467">
    <property type="entry name" value="LS/RS_sf"/>
</dbReference>
<dbReference type="AlphaFoldDB" id="A0A1V2GYY6"/>
<protein>
    <recommendedName>
        <fullName evidence="3 7">6,7-dimethyl-8-ribityllumazine synthase</fullName>
        <shortName evidence="7">DMRL synthase</shortName>
        <shortName evidence="7">LS</shortName>
        <shortName evidence="7">Lumazine synthase</shortName>
        <ecNumber evidence="3 7">2.5.1.78</ecNumber>
    </recommendedName>
</protein>
<dbReference type="EC" id="2.5.1.78" evidence="3 7"/>
<dbReference type="GO" id="GO:0009231">
    <property type="term" value="P:riboflavin biosynthetic process"/>
    <property type="evidence" value="ECO:0007669"/>
    <property type="project" value="UniProtKB-UniRule"/>
</dbReference>
<dbReference type="SUPFAM" id="SSF52121">
    <property type="entry name" value="Lumazine synthase"/>
    <property type="match status" value="1"/>
</dbReference>
<evidence type="ECO:0000256" key="7">
    <source>
        <dbReference type="HAMAP-Rule" id="MF_00178"/>
    </source>
</evidence>
<evidence type="ECO:0000256" key="3">
    <source>
        <dbReference type="ARBA" id="ARBA00012664"/>
    </source>
</evidence>
<dbReference type="OrthoDB" id="9809709at2"/>
<feature type="active site" description="Proton donor" evidence="7">
    <location>
        <position position="97"/>
    </location>
</feature>
<dbReference type="NCBIfam" id="TIGR00114">
    <property type="entry name" value="lumazine-synth"/>
    <property type="match status" value="1"/>
</dbReference>
<dbReference type="RefSeq" id="WP_076958751.1">
    <property type="nucleotide sequence ID" value="NZ_MLCO01000188.1"/>
</dbReference>
<dbReference type="InterPro" id="IPR002180">
    <property type="entry name" value="LS/RS"/>
</dbReference>
<dbReference type="GO" id="GO:0009349">
    <property type="term" value="C:riboflavin synthase complex"/>
    <property type="evidence" value="ECO:0007669"/>
    <property type="project" value="UniProtKB-UniRule"/>
</dbReference>
<evidence type="ECO:0000256" key="5">
    <source>
        <dbReference type="ARBA" id="ARBA00022679"/>
    </source>
</evidence>
<dbReference type="PANTHER" id="PTHR21058">
    <property type="entry name" value="6,7-DIMETHYL-8-RIBITYLLUMAZINE SYNTHASE DMRL SYNTHASE LUMAZINE SYNTHASE"/>
    <property type="match status" value="1"/>
</dbReference>
<feature type="binding site" evidence="7">
    <location>
        <position position="136"/>
    </location>
    <ligand>
        <name>(2S)-2-hydroxy-3-oxobutyl phosphate</name>
        <dbReference type="ChEBI" id="CHEBI:58830"/>
    </ligand>
</feature>
<accession>A0A1V2GYY6</accession>
<organism evidence="8 9">
    <name type="scientific">Teichococcus deserti</name>
    <dbReference type="NCBI Taxonomy" id="1817963"/>
    <lineage>
        <taxon>Bacteria</taxon>
        <taxon>Pseudomonadati</taxon>
        <taxon>Pseudomonadota</taxon>
        <taxon>Alphaproteobacteria</taxon>
        <taxon>Acetobacterales</taxon>
        <taxon>Roseomonadaceae</taxon>
        <taxon>Roseomonas</taxon>
    </lineage>
</organism>
<comment type="function">
    <text evidence="7">Catalyzes the formation of 6,7-dimethyl-8-ribityllumazine by condensation of 5-amino-6-(D-ribitylamino)uracil with 3,4-dihydroxy-2-butanone 4-phosphate. This is the penultimate step in the biosynthesis of riboflavin.</text>
</comment>
<comment type="catalytic activity">
    <reaction evidence="6 7">
        <text>(2S)-2-hydroxy-3-oxobutyl phosphate + 5-amino-6-(D-ribitylamino)uracil = 6,7-dimethyl-8-(1-D-ribityl)lumazine + phosphate + 2 H2O + H(+)</text>
        <dbReference type="Rhea" id="RHEA:26152"/>
        <dbReference type="ChEBI" id="CHEBI:15377"/>
        <dbReference type="ChEBI" id="CHEBI:15378"/>
        <dbReference type="ChEBI" id="CHEBI:15934"/>
        <dbReference type="ChEBI" id="CHEBI:43474"/>
        <dbReference type="ChEBI" id="CHEBI:58201"/>
        <dbReference type="ChEBI" id="CHEBI:58830"/>
        <dbReference type="EC" id="2.5.1.78"/>
    </reaction>
</comment>
<evidence type="ECO:0000256" key="6">
    <source>
        <dbReference type="ARBA" id="ARBA00048785"/>
    </source>
</evidence>
<reference evidence="8 9" key="1">
    <citation type="submission" date="2016-10" db="EMBL/GenBank/DDBJ databases">
        <title>Draft Genome sequence of Roseomonas sp. strain M3.</title>
        <authorList>
            <person name="Subhash Y."/>
            <person name="Lee S."/>
        </authorList>
    </citation>
    <scope>NUCLEOTIDE SEQUENCE [LARGE SCALE GENOMIC DNA]</scope>
    <source>
        <strain evidence="8 9">M3</strain>
    </source>
</reference>
<feature type="binding site" evidence="7">
    <location>
        <begin position="89"/>
        <end position="91"/>
    </location>
    <ligand>
        <name>5-amino-6-(D-ribitylamino)uracil</name>
        <dbReference type="ChEBI" id="CHEBI:15934"/>
    </ligand>
</feature>
<dbReference type="Pfam" id="PF00885">
    <property type="entry name" value="DMRL_synthase"/>
    <property type="match status" value="1"/>
</dbReference>
<gene>
    <name evidence="7" type="primary">ribH</name>
    <name evidence="8" type="ORF">BKE38_18270</name>
</gene>
<keyword evidence="4 7" id="KW-0686">Riboflavin biosynthesis</keyword>
<sequence>MSTADAPERAIPTIPGRPPRILLIQAPYYEAVVGGMRRGAEKILTQIGASMDVVDVAGAYELPAALRMAIRRSAEAGTITWDGFLLLGCVVKGETDHYQFICDAVCQGVMDISSETGVPLGFGLLTVENLAQAEARSADDHHNKGGEAVQAVLQQIILARRWGLA</sequence>
<comment type="similarity">
    <text evidence="2 7">Belongs to the DMRL synthase family.</text>
</comment>
<evidence type="ECO:0000256" key="2">
    <source>
        <dbReference type="ARBA" id="ARBA00007424"/>
    </source>
</evidence>
<dbReference type="Proteomes" id="UP000188879">
    <property type="component" value="Unassembled WGS sequence"/>
</dbReference>
<dbReference type="HAMAP" id="MF_00178">
    <property type="entry name" value="Lumazine_synth"/>
    <property type="match status" value="1"/>
</dbReference>
<dbReference type="PANTHER" id="PTHR21058:SF0">
    <property type="entry name" value="6,7-DIMETHYL-8-RIBITYLLUMAZINE SYNTHASE"/>
    <property type="match status" value="1"/>
</dbReference>
<feature type="binding site" evidence="7">
    <location>
        <position position="28"/>
    </location>
    <ligand>
        <name>5-amino-6-(D-ribitylamino)uracil</name>
        <dbReference type="ChEBI" id="CHEBI:15934"/>
    </ligand>
</feature>
<feature type="binding site" evidence="7">
    <location>
        <begin position="59"/>
        <end position="61"/>
    </location>
    <ligand>
        <name>5-amino-6-(D-ribitylamino)uracil</name>
        <dbReference type="ChEBI" id="CHEBI:15934"/>
    </ligand>
</feature>
<name>A0A1V2GYY6_9PROT</name>
<dbReference type="GO" id="GO:0005829">
    <property type="term" value="C:cytosol"/>
    <property type="evidence" value="ECO:0007669"/>
    <property type="project" value="TreeGrafter"/>
</dbReference>
<comment type="caution">
    <text evidence="8">The sequence shown here is derived from an EMBL/GenBank/DDBJ whole genome shotgun (WGS) entry which is preliminary data.</text>
</comment>